<organism evidence="4">
    <name type="scientific">marine sediment metagenome</name>
    <dbReference type="NCBI Taxonomy" id="412755"/>
    <lineage>
        <taxon>unclassified sequences</taxon>
        <taxon>metagenomes</taxon>
        <taxon>ecological metagenomes</taxon>
    </lineage>
</organism>
<dbReference type="Pfam" id="PF01408">
    <property type="entry name" value="GFO_IDH_MocA"/>
    <property type="match status" value="1"/>
</dbReference>
<feature type="domain" description="GFO/IDH/MocA-like oxidoreductase" evidence="3">
    <location>
        <begin position="132"/>
        <end position="245"/>
    </location>
</feature>
<evidence type="ECO:0000259" key="3">
    <source>
        <dbReference type="Pfam" id="PF22725"/>
    </source>
</evidence>
<keyword evidence="1" id="KW-0560">Oxidoreductase</keyword>
<reference evidence="4" key="1">
    <citation type="journal article" date="2014" name="Front. Microbiol.">
        <title>High frequency of phylogenetically diverse reductive dehalogenase-homologous genes in deep subseafloor sedimentary metagenomes.</title>
        <authorList>
            <person name="Kawai M."/>
            <person name="Futagami T."/>
            <person name="Toyoda A."/>
            <person name="Takaki Y."/>
            <person name="Nishi S."/>
            <person name="Hori S."/>
            <person name="Arai W."/>
            <person name="Tsubouchi T."/>
            <person name="Morono Y."/>
            <person name="Uchiyama I."/>
            <person name="Ito T."/>
            <person name="Fujiyama A."/>
            <person name="Inagaki F."/>
            <person name="Takami H."/>
        </authorList>
    </citation>
    <scope>NUCLEOTIDE SEQUENCE</scope>
    <source>
        <strain evidence="4">Expedition CK06-06</strain>
    </source>
</reference>
<dbReference type="GO" id="GO:0000166">
    <property type="term" value="F:nucleotide binding"/>
    <property type="evidence" value="ECO:0007669"/>
    <property type="project" value="InterPro"/>
</dbReference>
<dbReference type="PANTHER" id="PTHR42840:SF3">
    <property type="entry name" value="BINDING ROSSMANN FOLD OXIDOREDUCTASE, PUTATIVE (AFU_ORTHOLOGUE AFUA_2G10240)-RELATED"/>
    <property type="match status" value="1"/>
</dbReference>
<dbReference type="SUPFAM" id="SSF55347">
    <property type="entry name" value="Glyceraldehyde-3-phosphate dehydrogenase-like, C-terminal domain"/>
    <property type="match status" value="1"/>
</dbReference>
<dbReference type="SUPFAM" id="SSF51735">
    <property type="entry name" value="NAD(P)-binding Rossmann-fold domains"/>
    <property type="match status" value="1"/>
</dbReference>
<feature type="non-terminal residue" evidence="4">
    <location>
        <position position="245"/>
    </location>
</feature>
<proteinExistence type="predicted"/>
<evidence type="ECO:0008006" key="5">
    <source>
        <dbReference type="Google" id="ProtNLM"/>
    </source>
</evidence>
<dbReference type="Gene3D" id="3.40.50.720">
    <property type="entry name" value="NAD(P)-binding Rossmann-like Domain"/>
    <property type="match status" value="1"/>
</dbReference>
<evidence type="ECO:0000256" key="1">
    <source>
        <dbReference type="ARBA" id="ARBA00023002"/>
    </source>
</evidence>
<dbReference type="EMBL" id="BARU01030247">
    <property type="protein sequence ID" value="GAH75523.1"/>
    <property type="molecule type" value="Genomic_DNA"/>
</dbReference>
<gene>
    <name evidence="4" type="ORF">S03H2_48032</name>
</gene>
<dbReference type="InterPro" id="IPR036291">
    <property type="entry name" value="NAD(P)-bd_dom_sf"/>
</dbReference>
<dbReference type="InterPro" id="IPR055170">
    <property type="entry name" value="GFO_IDH_MocA-like_dom"/>
</dbReference>
<dbReference type="GO" id="GO:0016491">
    <property type="term" value="F:oxidoreductase activity"/>
    <property type="evidence" value="ECO:0007669"/>
    <property type="project" value="UniProtKB-KW"/>
</dbReference>
<dbReference type="Pfam" id="PF22725">
    <property type="entry name" value="GFO_IDH_MocA_C3"/>
    <property type="match status" value="1"/>
</dbReference>
<name>X1K0B6_9ZZZZ</name>
<dbReference type="Gene3D" id="3.30.360.10">
    <property type="entry name" value="Dihydrodipicolinate Reductase, domain 2"/>
    <property type="match status" value="1"/>
</dbReference>
<evidence type="ECO:0000259" key="2">
    <source>
        <dbReference type="Pfam" id="PF01408"/>
    </source>
</evidence>
<protein>
    <recommendedName>
        <fullName evidence="5">Gfo/Idh/MocA-like oxidoreductase N-terminal domain-containing protein</fullName>
    </recommendedName>
</protein>
<dbReference type="PANTHER" id="PTHR42840">
    <property type="entry name" value="NAD(P)-BINDING ROSSMANN-FOLD SUPERFAMILY PROTEIN-RELATED"/>
    <property type="match status" value="1"/>
</dbReference>
<feature type="domain" description="Gfo/Idh/MocA-like oxidoreductase N-terminal" evidence="2">
    <location>
        <begin position="8"/>
        <end position="124"/>
    </location>
</feature>
<accession>X1K0B6</accession>
<dbReference type="InterPro" id="IPR000683">
    <property type="entry name" value="Gfo/Idh/MocA-like_OxRdtase_N"/>
</dbReference>
<comment type="caution">
    <text evidence="4">The sequence shown here is derived from an EMBL/GenBank/DDBJ whole genome shotgun (WGS) entry which is preliminary data.</text>
</comment>
<evidence type="ECO:0000313" key="4">
    <source>
        <dbReference type="EMBL" id="GAH75523.1"/>
    </source>
</evidence>
<dbReference type="AlphaFoldDB" id="X1K0B6"/>
<sequence>MAKSQIVAGLIGAGRIGKMHTENIISHLPDVFLKAVADRKLDESWAEKMGIPVCSLDEHVILNDPEVEAVVIATSSTAHVALICAAAQAGKQIFCEKPIAFKPEAINEAIAAVKSAGVKLQVGFNRRFDPDFAAVKEAVASGKIGIPHIIRITNRDPIRPDPAFIPDSGGLFMDFSIHDFDTVRFMSGSEVEEVYAAGTVLIDPEIERLGDIDTALITLKLTSGALCIIDLSRETNYGYDQQVEV</sequence>